<evidence type="ECO:0000256" key="2">
    <source>
        <dbReference type="ARBA" id="ARBA00022676"/>
    </source>
</evidence>
<evidence type="ECO:0000313" key="6">
    <source>
        <dbReference type="EMBL" id="PWA94937.1"/>
    </source>
</evidence>
<evidence type="ECO:0000256" key="3">
    <source>
        <dbReference type="ARBA" id="ARBA00022679"/>
    </source>
</evidence>
<dbReference type="EC" id="2.4.1.-" evidence="5"/>
<dbReference type="Gene3D" id="3.40.50.2000">
    <property type="entry name" value="Glycogen Phosphorylase B"/>
    <property type="match status" value="2"/>
</dbReference>
<dbReference type="InterPro" id="IPR035595">
    <property type="entry name" value="UDP_glycos_trans_CS"/>
</dbReference>
<sequence>MSSPKDLHSRPHIALFPSARMGHLTPSLRLAAMLASHNCLITLITAQPPVSMTESAHIDGFLAAYPTINRVDFQIIPYTPPGPAITDPFFVQFEAIIRSVHLLTPLLSSISPPLLAIFSDFLSVSGFCQVADDLGIPNYIVSTTSARFSTLVPYFPKLLAPGKSISTAEISVQIPGLAPFDISTLPPPFFIPNHIFTNTLISNSRSLCKVKGILSNTFYAFEPETIAAVSGGLVTPDFPPFYPVGHLEPHKLELGDHQPLMWLDQQPLQSVNSNVKRSNSRTRKGLDESGRKFLWVLKSRTVDKEDTEKLEELVGDSFIETTKHKGMVVKGWVNQEEILSHPAIGGFISHCGWNSVMEAAARGIPLLAWPQLGDQKVNAGILETAGLGVWEKSWGWLDERLVKGEEIAKKVKMVMIDKNLREKARTIGEEAKHAVKVGGSSQDVLTEMIRTIQHEHRSIINFIITYI</sequence>
<dbReference type="PANTHER" id="PTHR48048">
    <property type="entry name" value="GLYCOSYLTRANSFERASE"/>
    <property type="match status" value="1"/>
</dbReference>
<dbReference type="PANTHER" id="PTHR48048:SF76">
    <property type="entry name" value="UDP-GLYCOSYLTRANSFERASE 708D1-LIKE"/>
    <property type="match status" value="1"/>
</dbReference>
<proteinExistence type="inferred from homology"/>
<dbReference type="SUPFAM" id="SSF53756">
    <property type="entry name" value="UDP-Glycosyltransferase/glycogen phosphorylase"/>
    <property type="match status" value="1"/>
</dbReference>
<evidence type="ECO:0000256" key="1">
    <source>
        <dbReference type="ARBA" id="ARBA00009995"/>
    </source>
</evidence>
<keyword evidence="3 4" id="KW-0808">Transferase</keyword>
<dbReference type="Proteomes" id="UP000245207">
    <property type="component" value="Unassembled WGS sequence"/>
</dbReference>
<dbReference type="EMBL" id="PKPP01000276">
    <property type="protein sequence ID" value="PWA94937.1"/>
    <property type="molecule type" value="Genomic_DNA"/>
</dbReference>
<dbReference type="OrthoDB" id="5835829at2759"/>
<name>A0A2U1QAB7_ARTAN</name>
<gene>
    <name evidence="6" type="ORF">CTI12_AA051840</name>
</gene>
<keyword evidence="7" id="KW-1185">Reference proteome</keyword>
<keyword evidence="2 4" id="KW-0328">Glycosyltransferase</keyword>
<dbReference type="GO" id="GO:0035251">
    <property type="term" value="F:UDP-glucosyltransferase activity"/>
    <property type="evidence" value="ECO:0007669"/>
    <property type="project" value="InterPro"/>
</dbReference>
<reference evidence="6 7" key="1">
    <citation type="journal article" date="2018" name="Mol. Plant">
        <title>The genome of Artemisia annua provides insight into the evolution of Asteraceae family and artemisinin biosynthesis.</title>
        <authorList>
            <person name="Shen Q."/>
            <person name="Zhang L."/>
            <person name="Liao Z."/>
            <person name="Wang S."/>
            <person name="Yan T."/>
            <person name="Shi P."/>
            <person name="Liu M."/>
            <person name="Fu X."/>
            <person name="Pan Q."/>
            <person name="Wang Y."/>
            <person name="Lv Z."/>
            <person name="Lu X."/>
            <person name="Zhang F."/>
            <person name="Jiang W."/>
            <person name="Ma Y."/>
            <person name="Chen M."/>
            <person name="Hao X."/>
            <person name="Li L."/>
            <person name="Tang Y."/>
            <person name="Lv G."/>
            <person name="Zhou Y."/>
            <person name="Sun X."/>
            <person name="Brodelius P.E."/>
            <person name="Rose J.K.C."/>
            <person name="Tang K."/>
        </authorList>
    </citation>
    <scope>NUCLEOTIDE SEQUENCE [LARGE SCALE GENOMIC DNA]</scope>
    <source>
        <strain evidence="7">cv. Huhao1</strain>
        <tissue evidence="6">Leaf</tissue>
    </source>
</reference>
<evidence type="ECO:0000313" key="7">
    <source>
        <dbReference type="Proteomes" id="UP000245207"/>
    </source>
</evidence>
<comment type="caution">
    <text evidence="6">The sequence shown here is derived from an EMBL/GenBank/DDBJ whole genome shotgun (WGS) entry which is preliminary data.</text>
</comment>
<dbReference type="InterPro" id="IPR050481">
    <property type="entry name" value="UDP-glycosyltransf_plant"/>
</dbReference>
<dbReference type="InterPro" id="IPR002213">
    <property type="entry name" value="UDP_glucos_trans"/>
</dbReference>
<dbReference type="CDD" id="cd03784">
    <property type="entry name" value="GT1_Gtf-like"/>
    <property type="match status" value="1"/>
</dbReference>
<dbReference type="Pfam" id="PF00201">
    <property type="entry name" value="UDPGT"/>
    <property type="match status" value="1"/>
</dbReference>
<organism evidence="6 7">
    <name type="scientific">Artemisia annua</name>
    <name type="common">Sweet wormwood</name>
    <dbReference type="NCBI Taxonomy" id="35608"/>
    <lineage>
        <taxon>Eukaryota</taxon>
        <taxon>Viridiplantae</taxon>
        <taxon>Streptophyta</taxon>
        <taxon>Embryophyta</taxon>
        <taxon>Tracheophyta</taxon>
        <taxon>Spermatophyta</taxon>
        <taxon>Magnoliopsida</taxon>
        <taxon>eudicotyledons</taxon>
        <taxon>Gunneridae</taxon>
        <taxon>Pentapetalae</taxon>
        <taxon>asterids</taxon>
        <taxon>campanulids</taxon>
        <taxon>Asterales</taxon>
        <taxon>Asteraceae</taxon>
        <taxon>Asteroideae</taxon>
        <taxon>Anthemideae</taxon>
        <taxon>Artemisiinae</taxon>
        <taxon>Artemisia</taxon>
    </lineage>
</organism>
<protein>
    <recommendedName>
        <fullName evidence="5">Glycosyltransferase</fullName>
        <ecNumber evidence="5">2.4.1.-</ecNumber>
    </recommendedName>
</protein>
<accession>A0A2U1QAB7</accession>
<comment type="similarity">
    <text evidence="1 4">Belongs to the UDP-glycosyltransferase family.</text>
</comment>
<evidence type="ECO:0000256" key="4">
    <source>
        <dbReference type="RuleBase" id="RU003718"/>
    </source>
</evidence>
<dbReference type="PROSITE" id="PS00375">
    <property type="entry name" value="UDPGT"/>
    <property type="match status" value="1"/>
</dbReference>
<evidence type="ECO:0000256" key="5">
    <source>
        <dbReference type="RuleBase" id="RU362057"/>
    </source>
</evidence>
<dbReference type="AlphaFoldDB" id="A0A2U1QAB7"/>